<feature type="region of interest" description="Disordered" evidence="1">
    <location>
        <begin position="18"/>
        <end position="47"/>
    </location>
</feature>
<sequence length="318" mass="37295">MSEKKTIQFNPELLKFANGGKTRKARPEGESKSGTMRLKQPRKRDETFKKHSILKMIRKHQQEKYNKMLESFEKPKERRSVESEKFNNDFEESKQFMDKLTDDMNLKKSLHNSTIRHHSQAPTSLIQTLPLDEVLLSNETFEKNNSLTLNQPKYGCLKNGSLPTYKSWITATQKNRPIIENPMPIPIERNNNLLRASELKQRMEKINARQPLKRKQKQKRIVRRTFKIGKSTVVPRVSVLVSNRTIRNKVTTEGQLLKQKPLEEIKRYLIKRGLIRVGTTAPNDVIRKMYECSVMMCGEVQNHNPDNLLYNFFNNDEK</sequence>
<evidence type="ECO:0000313" key="2">
    <source>
        <dbReference type="EMBL" id="QHS88073.1"/>
    </source>
</evidence>
<name>A0A6C0B9D2_9ZZZZ</name>
<organism evidence="2">
    <name type="scientific">viral metagenome</name>
    <dbReference type="NCBI Taxonomy" id="1070528"/>
    <lineage>
        <taxon>unclassified sequences</taxon>
        <taxon>metagenomes</taxon>
        <taxon>organismal metagenomes</taxon>
    </lineage>
</organism>
<protein>
    <submittedName>
        <fullName evidence="2">Uncharacterized protein</fullName>
    </submittedName>
</protein>
<dbReference type="AlphaFoldDB" id="A0A6C0B9D2"/>
<reference evidence="2" key="1">
    <citation type="journal article" date="2020" name="Nature">
        <title>Giant virus diversity and host interactions through global metagenomics.</title>
        <authorList>
            <person name="Schulz F."/>
            <person name="Roux S."/>
            <person name="Paez-Espino D."/>
            <person name="Jungbluth S."/>
            <person name="Walsh D.A."/>
            <person name="Denef V.J."/>
            <person name="McMahon K.D."/>
            <person name="Konstantinidis K.T."/>
            <person name="Eloe-Fadrosh E.A."/>
            <person name="Kyrpides N.C."/>
            <person name="Woyke T."/>
        </authorList>
    </citation>
    <scope>NUCLEOTIDE SEQUENCE</scope>
    <source>
        <strain evidence="2">GVMAG-M-3300010158-13</strain>
    </source>
</reference>
<evidence type="ECO:0000256" key="1">
    <source>
        <dbReference type="SAM" id="MobiDB-lite"/>
    </source>
</evidence>
<proteinExistence type="predicted"/>
<accession>A0A6C0B9D2</accession>
<dbReference type="EMBL" id="MN739092">
    <property type="protein sequence ID" value="QHS88073.1"/>
    <property type="molecule type" value="Genomic_DNA"/>
</dbReference>